<dbReference type="PANTHER" id="PTHR42865:SF1">
    <property type="entry name" value="AEROBIC C4-DICARBOXYLATE TRANSPORT PROTEIN"/>
    <property type="match status" value="1"/>
</dbReference>
<proteinExistence type="predicted"/>
<keyword evidence="2" id="KW-0813">Transport</keyword>
<evidence type="ECO:0000256" key="4">
    <source>
        <dbReference type="ARBA" id="ARBA00022989"/>
    </source>
</evidence>
<feature type="transmembrane region" description="Helical" evidence="6">
    <location>
        <begin position="64"/>
        <end position="86"/>
    </location>
</feature>
<evidence type="ECO:0000313" key="7">
    <source>
        <dbReference type="EMBL" id="NKI43169.1"/>
    </source>
</evidence>
<feature type="transmembrane region" description="Helical" evidence="6">
    <location>
        <begin position="341"/>
        <end position="362"/>
    </location>
</feature>
<feature type="transmembrane region" description="Helical" evidence="6">
    <location>
        <begin position="28"/>
        <end position="52"/>
    </location>
</feature>
<sequence>MTGLGAGIVFGVVAPEAAEHFRFLADAFISLMTMLIGPVIFTTVAGGLASLGGRRLLGGLSLKAVFYFEAVTTLALVIGLLVGNVLGGLPLPGSAQGPDAEEVAPLQRQAESFGNGSLSLDAVVPSSFSSAVVGGNQLHTLVVAALTGAALMMAGRRAAPLLDLIDRGSHILFYMVRIVVTGAPLAAFGGAAYTASRIGIAPLGGLACLIVAFYLTCAAVVLLGFGLLARANGFSLLRLVRYLRHEILVVIGTSSSSPVFPRVLRKLELAGAPRGVSAPVLASGYSLHLVGTCVYLTMASMFVAAATGNGLSLGDQLLLLAISMVVSKSAVGVTGSGLLTLIATLAVTESVPMASVALLVGIDRIMSEARAVTNVIGNSVATLVLTNWAGHLDRERLCRTLGARRPLELDRPEDDPSVVEIHISDGK</sequence>
<dbReference type="PANTHER" id="PTHR42865">
    <property type="entry name" value="PROTON/GLUTAMATE-ASPARTATE SYMPORTER"/>
    <property type="match status" value="1"/>
</dbReference>
<keyword evidence="5 6" id="KW-0472">Membrane</keyword>
<dbReference type="InterPro" id="IPR001991">
    <property type="entry name" value="Na-dicarboxylate_symporter"/>
</dbReference>
<dbReference type="EMBL" id="JAAWWP010000011">
    <property type="protein sequence ID" value="NKI43169.1"/>
    <property type="molecule type" value="Genomic_DNA"/>
</dbReference>
<evidence type="ECO:0000256" key="6">
    <source>
        <dbReference type="SAM" id="Phobius"/>
    </source>
</evidence>
<dbReference type="SUPFAM" id="SSF118215">
    <property type="entry name" value="Proton glutamate symport protein"/>
    <property type="match status" value="1"/>
</dbReference>
<evidence type="ECO:0000256" key="5">
    <source>
        <dbReference type="ARBA" id="ARBA00023136"/>
    </source>
</evidence>
<keyword evidence="3 6" id="KW-0812">Transmembrane</keyword>
<comment type="subcellular location">
    <subcellularLocation>
        <location evidence="1">Membrane</location>
        <topology evidence="1">Multi-pass membrane protein</topology>
    </subcellularLocation>
</comment>
<organism evidence="7 8">
    <name type="scientific">Streptomyces physcomitrii</name>
    <dbReference type="NCBI Taxonomy" id="2724184"/>
    <lineage>
        <taxon>Bacteria</taxon>
        <taxon>Bacillati</taxon>
        <taxon>Actinomycetota</taxon>
        <taxon>Actinomycetes</taxon>
        <taxon>Kitasatosporales</taxon>
        <taxon>Streptomycetaceae</taxon>
        <taxon>Streptomyces</taxon>
    </lineage>
</organism>
<name>A0ABX1H7F0_9ACTN</name>
<dbReference type="Gene3D" id="1.10.3860.10">
    <property type="entry name" value="Sodium:dicarboxylate symporter"/>
    <property type="match status" value="1"/>
</dbReference>
<dbReference type="InterPro" id="IPR036458">
    <property type="entry name" value="Na:dicarbo_symporter_sf"/>
</dbReference>
<evidence type="ECO:0000256" key="1">
    <source>
        <dbReference type="ARBA" id="ARBA00004141"/>
    </source>
</evidence>
<keyword evidence="4 6" id="KW-1133">Transmembrane helix</keyword>
<keyword evidence="8" id="KW-1185">Reference proteome</keyword>
<feature type="transmembrane region" description="Helical" evidence="6">
    <location>
        <begin position="199"/>
        <end position="227"/>
    </location>
</feature>
<reference evidence="7 8" key="1">
    <citation type="submission" date="2020-04" db="EMBL/GenBank/DDBJ databases">
        <title>Phylogenetic Diversity and Antibacterial Activity against Ralstonia solanacearum of Endophytic Actinomycete Isolated from Moss.</title>
        <authorList>
            <person name="Zhuang X."/>
        </authorList>
    </citation>
    <scope>NUCLEOTIDE SEQUENCE [LARGE SCALE GENOMIC DNA]</scope>
    <source>
        <strain evidence="7 8">LD120</strain>
    </source>
</reference>
<feature type="transmembrane region" description="Helical" evidence="6">
    <location>
        <begin position="284"/>
        <end position="305"/>
    </location>
</feature>
<protein>
    <submittedName>
        <fullName evidence="7">Cation:dicarboxylase symporter family transporter</fullName>
    </submittedName>
</protein>
<dbReference type="Proteomes" id="UP000772196">
    <property type="component" value="Unassembled WGS sequence"/>
</dbReference>
<feature type="transmembrane region" description="Helical" evidence="6">
    <location>
        <begin position="138"/>
        <end position="159"/>
    </location>
</feature>
<dbReference type="Pfam" id="PF00375">
    <property type="entry name" value="SDF"/>
    <property type="match status" value="1"/>
</dbReference>
<evidence type="ECO:0000256" key="3">
    <source>
        <dbReference type="ARBA" id="ARBA00022692"/>
    </source>
</evidence>
<comment type="caution">
    <text evidence="7">The sequence shown here is derived from an EMBL/GenBank/DDBJ whole genome shotgun (WGS) entry which is preliminary data.</text>
</comment>
<feature type="transmembrane region" description="Helical" evidence="6">
    <location>
        <begin position="171"/>
        <end position="193"/>
    </location>
</feature>
<dbReference type="PRINTS" id="PR00173">
    <property type="entry name" value="EDTRNSPORT"/>
</dbReference>
<gene>
    <name evidence="7" type="ORF">HFV08_18385</name>
</gene>
<evidence type="ECO:0000313" key="8">
    <source>
        <dbReference type="Proteomes" id="UP000772196"/>
    </source>
</evidence>
<evidence type="ECO:0000256" key="2">
    <source>
        <dbReference type="ARBA" id="ARBA00022448"/>
    </source>
</evidence>
<accession>A0ABX1H7F0</accession>